<comment type="caution">
    <text evidence="9">The sequence shown here is derived from an EMBL/GenBank/DDBJ whole genome shotgun (WGS) entry which is preliminary data.</text>
</comment>
<evidence type="ECO:0000256" key="1">
    <source>
        <dbReference type="ARBA" id="ARBA00004604"/>
    </source>
</evidence>
<comment type="subcellular location">
    <subcellularLocation>
        <location evidence="1">Nucleus</location>
        <location evidence="1">Nucleolus</location>
    </subcellularLocation>
</comment>
<keyword evidence="2" id="KW-0698">rRNA processing</keyword>
<dbReference type="PROSITE" id="PS50082">
    <property type="entry name" value="WD_REPEATS_2"/>
    <property type="match status" value="3"/>
</dbReference>
<dbReference type="InterPro" id="IPR036322">
    <property type="entry name" value="WD40_repeat_dom_sf"/>
</dbReference>
<dbReference type="InterPro" id="IPR015943">
    <property type="entry name" value="WD40/YVTN_repeat-like_dom_sf"/>
</dbReference>
<dbReference type="AlphaFoldDB" id="A0AA39NMJ9"/>
<sequence>MDYQPVVVKSHARPSSTKHSPESRYWRQFKYPVFVKEYAPVTSVHFSPSKPHRYAVTAATRIQIYAPRTQKVTKTIARFKDVARSGTIRADGKLVVAGDDTGLIQVFDINSRAILRTLDSHKQPVYVTKFSTLTPTQILSCSDDTTAKLWDVPSQTSISTFTSHTDYVRTGQVSSSNPNIILTGSYDGTVRMFDARSGHCEMIMGQSKSGEKTAVEQVLIFPSGTVAISSSGPIIRAWDIVAGGRCTRALSNHQKTITSLAFNASASRLLTGGLDQMVKVYDVSTYKVVHTMRYPAPILCLAVSPDESHIAAGMSDGTLSVRRRQQKASETSDNAPFSASNVRSGAFESFLGSGIGQGQTKDKSKSRPIGDANEFRIESKRTKRLKDYDRFLKSFKYSSALDAVLRKVNYFVKYSCACVIKLGVQNVPPATAFALIQELIHRDGLRTALAGRDDVLLEPVLRILVKYVTDPRFGELACDVASMVIEMYASVIGQSPLIDSLFLKLQKKVLMELRFQRELLKTKGALDMVFSLTAIDSR</sequence>
<gene>
    <name evidence="9" type="ORF">EV420DRAFT_464471</name>
</gene>
<keyword evidence="5" id="KW-0539">Nucleus</keyword>
<dbReference type="Proteomes" id="UP001175211">
    <property type="component" value="Unassembled WGS sequence"/>
</dbReference>
<evidence type="ECO:0000256" key="2">
    <source>
        <dbReference type="ARBA" id="ARBA00022552"/>
    </source>
</evidence>
<dbReference type="Gene3D" id="2.130.10.10">
    <property type="entry name" value="YVTN repeat-like/Quinoprotein amine dehydrogenase"/>
    <property type="match status" value="2"/>
</dbReference>
<feature type="repeat" description="WD" evidence="6">
    <location>
        <begin position="161"/>
        <end position="203"/>
    </location>
</feature>
<dbReference type="SMART" id="SM00320">
    <property type="entry name" value="WD40"/>
    <property type="match status" value="7"/>
</dbReference>
<keyword evidence="4" id="KW-0677">Repeat</keyword>
<dbReference type="GO" id="GO:0006364">
    <property type="term" value="P:rRNA processing"/>
    <property type="evidence" value="ECO:0007669"/>
    <property type="project" value="UniProtKB-KW"/>
</dbReference>
<dbReference type="GO" id="GO:0005730">
    <property type="term" value="C:nucleolus"/>
    <property type="evidence" value="ECO:0007669"/>
    <property type="project" value="UniProtKB-SubCell"/>
</dbReference>
<dbReference type="GO" id="GO:0045943">
    <property type="term" value="P:positive regulation of transcription by RNA polymerase I"/>
    <property type="evidence" value="ECO:0007669"/>
    <property type="project" value="TreeGrafter"/>
</dbReference>
<feature type="repeat" description="WD" evidence="6">
    <location>
        <begin position="250"/>
        <end position="291"/>
    </location>
</feature>
<keyword evidence="10" id="KW-1185">Reference proteome</keyword>
<dbReference type="Pfam" id="PF09384">
    <property type="entry name" value="UTP15_C"/>
    <property type="match status" value="1"/>
</dbReference>
<accession>A0AA39NMJ9</accession>
<dbReference type="PANTHER" id="PTHR19924:SF26">
    <property type="entry name" value="U3 SMALL NUCLEOLAR RNA-ASSOCIATED PROTEIN 15 HOMOLOG"/>
    <property type="match status" value="1"/>
</dbReference>
<dbReference type="InterPro" id="IPR001680">
    <property type="entry name" value="WD40_rpt"/>
</dbReference>
<dbReference type="PANTHER" id="PTHR19924">
    <property type="entry name" value="UTP15 U3 SMALL NUCLEOLAR RNA-ASSOCIATED PROTEIN 15 FAMILY MEMBER"/>
    <property type="match status" value="1"/>
</dbReference>
<proteinExistence type="predicted"/>
<dbReference type="InterPro" id="IPR019775">
    <property type="entry name" value="WD40_repeat_CS"/>
</dbReference>
<evidence type="ECO:0000313" key="9">
    <source>
        <dbReference type="EMBL" id="KAK0468414.1"/>
    </source>
</evidence>
<evidence type="ECO:0000313" key="10">
    <source>
        <dbReference type="Proteomes" id="UP001175211"/>
    </source>
</evidence>
<feature type="compositionally biased region" description="Polar residues" evidence="7">
    <location>
        <begin position="328"/>
        <end position="340"/>
    </location>
</feature>
<dbReference type="RefSeq" id="XP_060338689.1">
    <property type="nucleotide sequence ID" value="XM_060482239.1"/>
</dbReference>
<dbReference type="GeneID" id="85365787"/>
<evidence type="ECO:0000256" key="5">
    <source>
        <dbReference type="ARBA" id="ARBA00023242"/>
    </source>
</evidence>
<feature type="domain" description="U3 small nucleolar RNA-associated protein 15 C-terminal" evidence="8">
    <location>
        <begin position="370"/>
        <end position="528"/>
    </location>
</feature>
<name>A0AA39NMJ9_ARMTA</name>
<dbReference type="PROSITE" id="PS50294">
    <property type="entry name" value="WD_REPEATS_REGION"/>
    <property type="match status" value="1"/>
</dbReference>
<feature type="region of interest" description="Disordered" evidence="7">
    <location>
        <begin position="1"/>
        <end position="21"/>
    </location>
</feature>
<dbReference type="EMBL" id="JAUEPS010000002">
    <property type="protein sequence ID" value="KAK0468414.1"/>
    <property type="molecule type" value="Genomic_DNA"/>
</dbReference>
<dbReference type="SUPFAM" id="SSF50978">
    <property type="entry name" value="WD40 repeat-like"/>
    <property type="match status" value="1"/>
</dbReference>
<evidence type="ECO:0000256" key="7">
    <source>
        <dbReference type="SAM" id="MobiDB-lite"/>
    </source>
</evidence>
<feature type="region of interest" description="Disordered" evidence="7">
    <location>
        <begin position="314"/>
        <end position="340"/>
    </location>
</feature>
<evidence type="ECO:0000256" key="3">
    <source>
        <dbReference type="ARBA" id="ARBA00022574"/>
    </source>
</evidence>
<feature type="repeat" description="WD" evidence="6">
    <location>
        <begin position="118"/>
        <end position="160"/>
    </location>
</feature>
<dbReference type="CDD" id="cd00200">
    <property type="entry name" value="WD40"/>
    <property type="match status" value="1"/>
</dbReference>
<dbReference type="PROSITE" id="PS00678">
    <property type="entry name" value="WD_REPEATS_1"/>
    <property type="match status" value="1"/>
</dbReference>
<feature type="region of interest" description="Disordered" evidence="7">
    <location>
        <begin position="352"/>
        <end position="373"/>
    </location>
</feature>
<organism evidence="9 10">
    <name type="scientific">Armillaria tabescens</name>
    <name type="common">Ringless honey mushroom</name>
    <name type="synonym">Agaricus tabescens</name>
    <dbReference type="NCBI Taxonomy" id="1929756"/>
    <lineage>
        <taxon>Eukaryota</taxon>
        <taxon>Fungi</taxon>
        <taxon>Dikarya</taxon>
        <taxon>Basidiomycota</taxon>
        <taxon>Agaricomycotina</taxon>
        <taxon>Agaricomycetes</taxon>
        <taxon>Agaricomycetidae</taxon>
        <taxon>Agaricales</taxon>
        <taxon>Marasmiineae</taxon>
        <taxon>Physalacriaceae</taxon>
        <taxon>Desarmillaria</taxon>
    </lineage>
</organism>
<dbReference type="Pfam" id="PF00400">
    <property type="entry name" value="WD40"/>
    <property type="match status" value="4"/>
</dbReference>
<evidence type="ECO:0000259" key="8">
    <source>
        <dbReference type="Pfam" id="PF09384"/>
    </source>
</evidence>
<protein>
    <submittedName>
        <fullName evidence="9">Trp-Asp repeat-containing protein</fullName>
    </submittedName>
</protein>
<evidence type="ECO:0000256" key="6">
    <source>
        <dbReference type="PROSITE-ProRule" id="PRU00221"/>
    </source>
</evidence>
<keyword evidence="3 6" id="KW-0853">WD repeat</keyword>
<reference evidence="9" key="1">
    <citation type="submission" date="2023-06" db="EMBL/GenBank/DDBJ databases">
        <authorList>
            <consortium name="Lawrence Berkeley National Laboratory"/>
            <person name="Ahrendt S."/>
            <person name="Sahu N."/>
            <person name="Indic B."/>
            <person name="Wong-Bajracharya J."/>
            <person name="Merenyi Z."/>
            <person name="Ke H.-M."/>
            <person name="Monk M."/>
            <person name="Kocsube S."/>
            <person name="Drula E."/>
            <person name="Lipzen A."/>
            <person name="Balint B."/>
            <person name="Henrissat B."/>
            <person name="Andreopoulos B."/>
            <person name="Martin F.M."/>
            <person name="Harder C.B."/>
            <person name="Rigling D."/>
            <person name="Ford K.L."/>
            <person name="Foster G.D."/>
            <person name="Pangilinan J."/>
            <person name="Papanicolaou A."/>
            <person name="Barry K."/>
            <person name="LaButti K."/>
            <person name="Viragh M."/>
            <person name="Koriabine M."/>
            <person name="Yan M."/>
            <person name="Riley R."/>
            <person name="Champramary S."/>
            <person name="Plett K.L."/>
            <person name="Tsai I.J."/>
            <person name="Slot J."/>
            <person name="Sipos G."/>
            <person name="Plett J."/>
            <person name="Nagy L.G."/>
            <person name="Grigoriev I.V."/>
        </authorList>
    </citation>
    <scope>NUCLEOTIDE SEQUENCE</scope>
    <source>
        <strain evidence="9">CCBAS 213</strain>
    </source>
</reference>
<evidence type="ECO:0000256" key="4">
    <source>
        <dbReference type="ARBA" id="ARBA00022737"/>
    </source>
</evidence>
<dbReference type="InterPro" id="IPR018983">
    <property type="entry name" value="U3_snoRNA-assocProt_15_C"/>
</dbReference>